<proteinExistence type="predicted"/>
<dbReference type="PANTHER" id="PTHR11614">
    <property type="entry name" value="PHOSPHOLIPASE-RELATED"/>
    <property type="match status" value="1"/>
</dbReference>
<dbReference type="InterPro" id="IPR022742">
    <property type="entry name" value="Hydrolase_4"/>
</dbReference>
<dbReference type="Pfam" id="PF12146">
    <property type="entry name" value="Hydrolase_4"/>
    <property type="match status" value="1"/>
</dbReference>
<evidence type="ECO:0000259" key="1">
    <source>
        <dbReference type="Pfam" id="PF12146"/>
    </source>
</evidence>
<reference evidence="2 3" key="1">
    <citation type="submission" date="2024-08" db="EMBL/GenBank/DDBJ databases">
        <authorList>
            <person name="Ishaq N."/>
        </authorList>
    </citation>
    <scope>NUCLEOTIDE SEQUENCE [LARGE SCALE GENOMIC DNA]</scope>
    <source>
        <strain evidence="2 3">JCM 30400</strain>
    </source>
</reference>
<sequence>MEFVTRNVSLHYRRWWVEGAQGVVVISHGLGEHSGRYSALAAHLNRAGFSVYVPDHYGHGLSEGKRGHIEDFSFYCEDLYEFICLVKSGNPGTSLHLLGHSMGAVVACGSAIRYGAVDSIILSAPGFRGAREPSGLELKSVLLLAKLFPQMVLSSRIDDQWLSRDLSVVEAYREDELTHRGVSLRWFETFLREREFLSDNLERLLAPCLMLLPESDRLVDVEISREWFERMGSMRKMLHCFPEAYHELFNEVEEGRLARDLLLGHLNSQVAQAHPVASG</sequence>
<dbReference type="RefSeq" id="WP_299588762.1">
    <property type="nucleotide sequence ID" value="NZ_JBGMEL010000031.1"/>
</dbReference>
<dbReference type="Gene3D" id="3.40.50.1820">
    <property type="entry name" value="alpha/beta hydrolase"/>
    <property type="match status" value="1"/>
</dbReference>
<dbReference type="SUPFAM" id="SSF53474">
    <property type="entry name" value="alpha/beta-Hydrolases"/>
    <property type="match status" value="1"/>
</dbReference>
<dbReference type="Proteomes" id="UP001569414">
    <property type="component" value="Unassembled WGS sequence"/>
</dbReference>
<gene>
    <name evidence="2" type="ORF">ACCI51_18770</name>
</gene>
<protein>
    <submittedName>
        <fullName evidence="2">Lysophospholipase</fullName>
    </submittedName>
</protein>
<dbReference type="InterPro" id="IPR051044">
    <property type="entry name" value="MAG_DAG_Lipase"/>
</dbReference>
<organism evidence="2 3">
    <name type="scientific">Microbulbifer echini</name>
    <dbReference type="NCBI Taxonomy" id="1529067"/>
    <lineage>
        <taxon>Bacteria</taxon>
        <taxon>Pseudomonadati</taxon>
        <taxon>Pseudomonadota</taxon>
        <taxon>Gammaproteobacteria</taxon>
        <taxon>Cellvibrionales</taxon>
        <taxon>Microbulbiferaceae</taxon>
        <taxon>Microbulbifer</taxon>
    </lineage>
</organism>
<evidence type="ECO:0000313" key="3">
    <source>
        <dbReference type="Proteomes" id="UP001569414"/>
    </source>
</evidence>
<dbReference type="InterPro" id="IPR029058">
    <property type="entry name" value="AB_hydrolase_fold"/>
</dbReference>
<dbReference type="EMBL" id="JBGMEL010000031">
    <property type="protein sequence ID" value="MFA0792585.1"/>
    <property type="molecule type" value="Genomic_DNA"/>
</dbReference>
<keyword evidence="3" id="KW-1185">Reference proteome</keyword>
<feature type="domain" description="Serine aminopeptidase S33" evidence="1">
    <location>
        <begin position="20"/>
        <end position="252"/>
    </location>
</feature>
<name>A0ABV4NT45_9GAMM</name>
<evidence type="ECO:0000313" key="2">
    <source>
        <dbReference type="EMBL" id="MFA0792585.1"/>
    </source>
</evidence>
<comment type="caution">
    <text evidence="2">The sequence shown here is derived from an EMBL/GenBank/DDBJ whole genome shotgun (WGS) entry which is preliminary data.</text>
</comment>
<accession>A0ABV4NT45</accession>